<evidence type="ECO:0000259" key="10">
    <source>
        <dbReference type="SMART" id="SM00382"/>
    </source>
</evidence>
<dbReference type="SMART" id="SM00382">
    <property type="entry name" value="AAA"/>
    <property type="match status" value="1"/>
</dbReference>
<evidence type="ECO:0000313" key="11">
    <source>
        <dbReference type="EMBL" id="CAG2063323.1"/>
    </source>
</evidence>
<proteinExistence type="inferred from homology"/>
<dbReference type="EMBL" id="CAJPIN010025654">
    <property type="protein sequence ID" value="CAG2063323.1"/>
    <property type="molecule type" value="Genomic_DNA"/>
</dbReference>
<dbReference type="InterPro" id="IPR050304">
    <property type="entry name" value="MT-severing_AAA_ATPase"/>
</dbReference>
<evidence type="ECO:0000313" key="12">
    <source>
        <dbReference type="Proteomes" id="UP001153148"/>
    </source>
</evidence>
<evidence type="ECO:0000256" key="7">
    <source>
        <dbReference type="ARBA" id="ARBA00036378"/>
    </source>
</evidence>
<keyword evidence="6" id="KW-0413">Isomerase</keyword>
<name>A0ABN7PCX4_TIMPD</name>
<dbReference type="Pfam" id="PF17862">
    <property type="entry name" value="AAA_lid_3"/>
    <property type="match status" value="1"/>
</dbReference>
<dbReference type="Pfam" id="PF00004">
    <property type="entry name" value="AAA"/>
    <property type="match status" value="1"/>
</dbReference>
<dbReference type="SUPFAM" id="SSF52540">
    <property type="entry name" value="P-loop containing nucleoside triphosphate hydrolases"/>
    <property type="match status" value="1"/>
</dbReference>
<evidence type="ECO:0000256" key="9">
    <source>
        <dbReference type="RuleBase" id="RU003651"/>
    </source>
</evidence>
<dbReference type="InterPro" id="IPR003593">
    <property type="entry name" value="AAA+_ATPase"/>
</dbReference>
<dbReference type="InterPro" id="IPR003960">
    <property type="entry name" value="ATPase_AAA_CS"/>
</dbReference>
<evidence type="ECO:0000256" key="3">
    <source>
        <dbReference type="ARBA" id="ARBA00022741"/>
    </source>
</evidence>
<evidence type="ECO:0000256" key="6">
    <source>
        <dbReference type="ARBA" id="ARBA00023235"/>
    </source>
</evidence>
<evidence type="ECO:0000256" key="4">
    <source>
        <dbReference type="ARBA" id="ARBA00022840"/>
    </source>
</evidence>
<dbReference type="InterPro" id="IPR041569">
    <property type="entry name" value="AAA_lid_3"/>
</dbReference>
<dbReference type="PANTHER" id="PTHR23074:SF86">
    <property type="entry name" value="SPASTIN"/>
    <property type="match status" value="1"/>
</dbReference>
<organism evidence="11 12">
    <name type="scientific">Timema podura</name>
    <name type="common">Walking stick</name>
    <dbReference type="NCBI Taxonomy" id="61482"/>
    <lineage>
        <taxon>Eukaryota</taxon>
        <taxon>Metazoa</taxon>
        <taxon>Ecdysozoa</taxon>
        <taxon>Arthropoda</taxon>
        <taxon>Hexapoda</taxon>
        <taxon>Insecta</taxon>
        <taxon>Pterygota</taxon>
        <taxon>Neoptera</taxon>
        <taxon>Polyneoptera</taxon>
        <taxon>Phasmatodea</taxon>
        <taxon>Timematodea</taxon>
        <taxon>Timematoidea</taxon>
        <taxon>Timematidae</taxon>
        <taxon>Timema</taxon>
    </lineage>
</organism>
<evidence type="ECO:0000256" key="1">
    <source>
        <dbReference type="ARBA" id="ARBA00006914"/>
    </source>
</evidence>
<comment type="caution">
    <text evidence="11">The sequence shown here is derived from an EMBL/GenBank/DDBJ whole genome shotgun (WGS) entry which is preliminary data.</text>
</comment>
<evidence type="ECO:0000256" key="2">
    <source>
        <dbReference type="ARBA" id="ARBA00022701"/>
    </source>
</evidence>
<keyword evidence="4 9" id="KW-0067">ATP-binding</keyword>
<protein>
    <recommendedName>
        <fullName evidence="8">microtubule-severing ATPase</fullName>
        <ecNumber evidence="8">5.6.1.1</ecNumber>
    </recommendedName>
</protein>
<dbReference type="PROSITE" id="PS00674">
    <property type="entry name" value="AAA"/>
    <property type="match status" value="1"/>
</dbReference>
<keyword evidence="5" id="KW-0472">Membrane</keyword>
<keyword evidence="2" id="KW-0493">Microtubule</keyword>
<accession>A0ABN7PCX4</accession>
<keyword evidence="3 9" id="KW-0547">Nucleotide-binding</keyword>
<dbReference type="InterPro" id="IPR003959">
    <property type="entry name" value="ATPase_AAA_core"/>
</dbReference>
<reference evidence="11" key="1">
    <citation type="submission" date="2021-03" db="EMBL/GenBank/DDBJ databases">
        <authorList>
            <person name="Tran Van P."/>
        </authorList>
    </citation>
    <scope>NUCLEOTIDE SEQUENCE</scope>
</reference>
<keyword evidence="12" id="KW-1185">Reference proteome</keyword>
<evidence type="ECO:0000256" key="5">
    <source>
        <dbReference type="ARBA" id="ARBA00023136"/>
    </source>
</evidence>
<comment type="catalytic activity">
    <reaction evidence="7">
        <text>n ATP + n H2O + a microtubule = n ADP + n phosphate + (n+1) alpha/beta tubulin heterodimers.</text>
        <dbReference type="EC" id="5.6.1.1"/>
    </reaction>
</comment>
<dbReference type="Proteomes" id="UP001153148">
    <property type="component" value="Unassembled WGS sequence"/>
</dbReference>
<gene>
    <name evidence="11" type="ORF">TPAB3V08_LOCUS10270</name>
</gene>
<feature type="domain" description="AAA+ ATPase" evidence="10">
    <location>
        <begin position="55"/>
        <end position="210"/>
    </location>
</feature>
<dbReference type="Pfam" id="PF09336">
    <property type="entry name" value="Vps4_C"/>
    <property type="match status" value="1"/>
</dbReference>
<dbReference type="InterPro" id="IPR027417">
    <property type="entry name" value="P-loop_NTPase"/>
</dbReference>
<dbReference type="InterPro" id="IPR015415">
    <property type="entry name" value="Spast_Vps4_C"/>
</dbReference>
<sequence>MRSGGHSRTGGISHVYRGVEDPAMVKIGKVAKQALQEMVIYPALRPELFTGLRTPSRGLLLFGPPGNGKTLLARAVATECSATFFSISAASLTSKFVGEGEKLVRALFAVARELQPSIIFIDEVDSLLSERREGEHEASRRLKTEFLVEFDGLPSSPEERVLVMAATNRPQELDEAALRYPKDTNPLELCLFPCSQLWRFSKRIYVCLPDHTTRIVLLRKLLSKHNSPLAHNELERLARLTDGYSGSDLTSLAKDAALGPIRELNPEQVRCLDPGNVRNINFQDFLDSLKRIRRSVSPTSLLAYEKWNQSYGDVSL</sequence>
<dbReference type="PANTHER" id="PTHR23074">
    <property type="entry name" value="AAA DOMAIN-CONTAINING"/>
    <property type="match status" value="1"/>
</dbReference>
<evidence type="ECO:0000256" key="8">
    <source>
        <dbReference type="ARBA" id="ARBA00038871"/>
    </source>
</evidence>
<dbReference type="Gene3D" id="1.10.8.60">
    <property type="match status" value="1"/>
</dbReference>
<dbReference type="EC" id="5.6.1.1" evidence="8"/>
<comment type="similarity">
    <text evidence="1 9">Belongs to the AAA ATPase family.</text>
</comment>
<dbReference type="Gene3D" id="3.40.50.300">
    <property type="entry name" value="P-loop containing nucleotide triphosphate hydrolases"/>
    <property type="match status" value="1"/>
</dbReference>